<proteinExistence type="inferred from homology"/>
<sequence>MTIYEQRYRALKKQGYQAWVGEGYPRASRQLAVTLQSLQDNGILPTPGAACLELGCGNGAMASQWLAHKGYRVYGVDISPTAICWAQEAFAAQSLAGTFQHGDVCTLSMFGNQMFDLVFDGSCLHCLLGEQRQRYLNQVRRILKPGGIFIVSSMCGEPKLAAKQQNYDRAHYQLWQDGRPWRTLMPLPLLLQEIASHQFAVFNTQVNHNPWWDHATLCCTAAV</sequence>
<dbReference type="InterPro" id="IPR051419">
    <property type="entry name" value="Lys/N-term_MeTrsfase_sf"/>
</dbReference>
<keyword evidence="6" id="KW-1185">Reference proteome</keyword>
<dbReference type="SUPFAM" id="SSF53335">
    <property type="entry name" value="S-adenosyl-L-methionine-dependent methyltransferases"/>
    <property type="match status" value="1"/>
</dbReference>
<keyword evidence="3" id="KW-0808">Transferase</keyword>
<dbReference type="Pfam" id="PF08241">
    <property type="entry name" value="Methyltransf_11"/>
    <property type="match status" value="1"/>
</dbReference>
<evidence type="ECO:0000313" key="5">
    <source>
        <dbReference type="EMBL" id="ATA19885.1"/>
    </source>
</evidence>
<dbReference type="GO" id="GO:0032259">
    <property type="term" value="P:methylation"/>
    <property type="evidence" value="ECO:0007669"/>
    <property type="project" value="UniProtKB-KW"/>
</dbReference>
<dbReference type="Proteomes" id="UP000217182">
    <property type="component" value="Chromosome"/>
</dbReference>
<dbReference type="KEGG" id="gqu:AWC35_11380"/>
<accession>A0A250B1B8</accession>
<dbReference type="PANTHER" id="PTHR12176">
    <property type="entry name" value="SAM-DEPENDENT METHYLTRANSFERASE SUPERFAMILY PROTEIN"/>
    <property type="match status" value="1"/>
</dbReference>
<keyword evidence="2" id="KW-0489">Methyltransferase</keyword>
<feature type="domain" description="Methyltransferase type 11" evidence="4">
    <location>
        <begin position="52"/>
        <end position="151"/>
    </location>
</feature>
<evidence type="ECO:0000259" key="4">
    <source>
        <dbReference type="Pfam" id="PF08241"/>
    </source>
</evidence>
<evidence type="ECO:0000256" key="1">
    <source>
        <dbReference type="ARBA" id="ARBA00008361"/>
    </source>
</evidence>
<protein>
    <recommendedName>
        <fullName evidence="4">Methyltransferase type 11 domain-containing protein</fullName>
    </recommendedName>
</protein>
<dbReference type="InterPro" id="IPR013216">
    <property type="entry name" value="Methyltransf_11"/>
</dbReference>
<name>A0A250B1B8_9GAMM</name>
<evidence type="ECO:0000256" key="3">
    <source>
        <dbReference type="ARBA" id="ARBA00022679"/>
    </source>
</evidence>
<reference evidence="5 6" key="1">
    <citation type="submission" date="2016-01" db="EMBL/GenBank/DDBJ databases">
        <authorList>
            <person name="Oliw E.H."/>
        </authorList>
    </citation>
    <scope>NUCLEOTIDE SEQUENCE [LARGE SCALE GENOMIC DNA]</scope>
    <source>
        <strain evidence="5 6">FRB97</strain>
    </source>
</reference>
<dbReference type="AlphaFoldDB" id="A0A250B1B8"/>
<organism evidence="5 6">
    <name type="scientific">Gibbsiella quercinecans</name>
    <dbReference type="NCBI Taxonomy" id="929813"/>
    <lineage>
        <taxon>Bacteria</taxon>
        <taxon>Pseudomonadati</taxon>
        <taxon>Pseudomonadota</taxon>
        <taxon>Gammaproteobacteria</taxon>
        <taxon>Enterobacterales</taxon>
        <taxon>Yersiniaceae</taxon>
        <taxon>Gibbsiella</taxon>
    </lineage>
</organism>
<dbReference type="RefSeq" id="WP_095846493.1">
    <property type="nucleotide sequence ID" value="NZ_CP014136.1"/>
</dbReference>
<dbReference type="GO" id="GO:0008757">
    <property type="term" value="F:S-adenosylmethionine-dependent methyltransferase activity"/>
    <property type="evidence" value="ECO:0007669"/>
    <property type="project" value="InterPro"/>
</dbReference>
<dbReference type="CDD" id="cd02440">
    <property type="entry name" value="AdoMet_MTases"/>
    <property type="match status" value="1"/>
</dbReference>
<dbReference type="InterPro" id="IPR029063">
    <property type="entry name" value="SAM-dependent_MTases_sf"/>
</dbReference>
<gene>
    <name evidence="5" type="ORF">AWC35_11380</name>
</gene>
<evidence type="ECO:0000313" key="6">
    <source>
        <dbReference type="Proteomes" id="UP000217182"/>
    </source>
</evidence>
<comment type="similarity">
    <text evidence="1">Belongs to the methyltransferase superfamily.</text>
</comment>
<dbReference type="EMBL" id="CP014136">
    <property type="protein sequence ID" value="ATA19885.1"/>
    <property type="molecule type" value="Genomic_DNA"/>
</dbReference>
<dbReference type="Gene3D" id="3.40.50.150">
    <property type="entry name" value="Vaccinia Virus protein VP39"/>
    <property type="match status" value="1"/>
</dbReference>
<evidence type="ECO:0000256" key="2">
    <source>
        <dbReference type="ARBA" id="ARBA00022603"/>
    </source>
</evidence>
<dbReference type="OrthoDB" id="5872370at2"/>